<keyword evidence="9" id="KW-1133">Transmembrane helix</keyword>
<dbReference type="GO" id="GO:0005506">
    <property type="term" value="F:iron ion binding"/>
    <property type="evidence" value="ECO:0007669"/>
    <property type="project" value="InterPro"/>
</dbReference>
<evidence type="ECO:0000256" key="5">
    <source>
        <dbReference type="ARBA" id="ARBA00022824"/>
    </source>
</evidence>
<reference evidence="10 11" key="1">
    <citation type="submission" date="2024-05" db="EMBL/GenBank/DDBJ databases">
        <authorList>
            <person name="Wallberg A."/>
        </authorList>
    </citation>
    <scope>NUCLEOTIDE SEQUENCE [LARGE SCALE GENOMIC DNA]</scope>
</reference>
<evidence type="ECO:0008006" key="12">
    <source>
        <dbReference type="Google" id="ProtNLM"/>
    </source>
</evidence>
<dbReference type="GO" id="GO:0020037">
    <property type="term" value="F:heme binding"/>
    <property type="evidence" value="ECO:0007669"/>
    <property type="project" value="InterPro"/>
</dbReference>
<dbReference type="GO" id="GO:0016705">
    <property type="term" value="F:oxidoreductase activity, acting on paired donors, with incorporation or reduction of molecular oxygen"/>
    <property type="evidence" value="ECO:0007669"/>
    <property type="project" value="InterPro"/>
</dbReference>
<keyword evidence="4" id="KW-0349">Heme</keyword>
<evidence type="ECO:0000313" key="10">
    <source>
        <dbReference type="EMBL" id="CAL4117635.1"/>
    </source>
</evidence>
<dbReference type="PRINTS" id="PR00385">
    <property type="entry name" value="P450"/>
</dbReference>
<feature type="non-terminal residue" evidence="10">
    <location>
        <position position="416"/>
    </location>
</feature>
<keyword evidence="8 9" id="KW-0472">Membrane</keyword>
<protein>
    <recommendedName>
        <fullName evidence="12">Cytochrome P450</fullName>
    </recommendedName>
</protein>
<dbReference type="Gene3D" id="1.10.630.10">
    <property type="entry name" value="Cytochrome P450"/>
    <property type="match status" value="1"/>
</dbReference>
<keyword evidence="11" id="KW-1185">Reference proteome</keyword>
<dbReference type="InterPro" id="IPR050196">
    <property type="entry name" value="Cytochrome_P450_Monoox"/>
</dbReference>
<dbReference type="PANTHER" id="PTHR24291">
    <property type="entry name" value="CYTOCHROME P450 FAMILY 4"/>
    <property type="match status" value="1"/>
</dbReference>
<evidence type="ECO:0000256" key="3">
    <source>
        <dbReference type="ARBA" id="ARBA00010617"/>
    </source>
</evidence>
<evidence type="ECO:0000256" key="7">
    <source>
        <dbReference type="ARBA" id="ARBA00023033"/>
    </source>
</evidence>
<dbReference type="Proteomes" id="UP001497623">
    <property type="component" value="Unassembled WGS sequence"/>
</dbReference>
<keyword evidence="5" id="KW-0256">Endoplasmic reticulum</keyword>
<feature type="transmembrane region" description="Helical" evidence="9">
    <location>
        <begin position="30"/>
        <end position="48"/>
    </location>
</feature>
<comment type="subcellular location">
    <subcellularLocation>
        <location evidence="2">Endoplasmic reticulum membrane</location>
    </subcellularLocation>
</comment>
<evidence type="ECO:0000256" key="2">
    <source>
        <dbReference type="ARBA" id="ARBA00004586"/>
    </source>
</evidence>
<keyword evidence="9" id="KW-0812">Transmembrane</keyword>
<keyword evidence="7" id="KW-0503">Monooxygenase</keyword>
<dbReference type="EMBL" id="CAXKWB010016993">
    <property type="protein sequence ID" value="CAL4117635.1"/>
    <property type="molecule type" value="Genomic_DNA"/>
</dbReference>
<accession>A0AAV2R5X2</accession>
<organism evidence="10 11">
    <name type="scientific">Meganyctiphanes norvegica</name>
    <name type="common">Northern krill</name>
    <name type="synonym">Thysanopoda norvegica</name>
    <dbReference type="NCBI Taxonomy" id="48144"/>
    <lineage>
        <taxon>Eukaryota</taxon>
        <taxon>Metazoa</taxon>
        <taxon>Ecdysozoa</taxon>
        <taxon>Arthropoda</taxon>
        <taxon>Crustacea</taxon>
        <taxon>Multicrustacea</taxon>
        <taxon>Malacostraca</taxon>
        <taxon>Eumalacostraca</taxon>
        <taxon>Eucarida</taxon>
        <taxon>Euphausiacea</taxon>
        <taxon>Euphausiidae</taxon>
        <taxon>Meganyctiphanes</taxon>
    </lineage>
</organism>
<gene>
    <name evidence="10" type="ORF">MNOR_LOCUS21249</name>
</gene>
<dbReference type="GO" id="GO:0005789">
    <property type="term" value="C:endoplasmic reticulum membrane"/>
    <property type="evidence" value="ECO:0007669"/>
    <property type="project" value="UniProtKB-SubCell"/>
</dbReference>
<dbReference type="InterPro" id="IPR036396">
    <property type="entry name" value="Cyt_P450_sf"/>
</dbReference>
<comment type="caution">
    <text evidence="10">The sequence shown here is derived from an EMBL/GenBank/DDBJ whole genome shotgun (WGS) entry which is preliminary data.</text>
</comment>
<dbReference type="InterPro" id="IPR002401">
    <property type="entry name" value="Cyt_P450_E_grp-I"/>
</dbReference>
<dbReference type="Pfam" id="PF00067">
    <property type="entry name" value="p450"/>
    <property type="match status" value="1"/>
</dbReference>
<dbReference type="AlphaFoldDB" id="A0AAV2R5X2"/>
<comment type="similarity">
    <text evidence="3">Belongs to the cytochrome P450 family.</text>
</comment>
<evidence type="ECO:0000256" key="6">
    <source>
        <dbReference type="ARBA" id="ARBA00023004"/>
    </source>
</evidence>
<keyword evidence="6" id="KW-0408">Iron</keyword>
<dbReference type="GO" id="GO:0004497">
    <property type="term" value="F:monooxygenase activity"/>
    <property type="evidence" value="ECO:0007669"/>
    <property type="project" value="UniProtKB-KW"/>
</dbReference>
<name>A0AAV2R5X2_MEGNR</name>
<keyword evidence="4" id="KW-0479">Metal-binding</keyword>
<dbReference type="SUPFAM" id="SSF48264">
    <property type="entry name" value="Cytochrome P450"/>
    <property type="match status" value="1"/>
</dbReference>
<dbReference type="PANTHER" id="PTHR24291:SF189">
    <property type="entry name" value="CYTOCHROME P450 4C3-RELATED"/>
    <property type="match status" value="1"/>
</dbReference>
<dbReference type="InterPro" id="IPR001128">
    <property type="entry name" value="Cyt_P450"/>
</dbReference>
<proteinExistence type="inferred from homology"/>
<evidence type="ECO:0000313" key="11">
    <source>
        <dbReference type="Proteomes" id="UP001497623"/>
    </source>
</evidence>
<evidence type="ECO:0000256" key="8">
    <source>
        <dbReference type="ARBA" id="ARBA00023136"/>
    </source>
</evidence>
<dbReference type="PRINTS" id="PR00463">
    <property type="entry name" value="EP450I"/>
</dbReference>
<evidence type="ECO:0000256" key="9">
    <source>
        <dbReference type="SAM" id="Phobius"/>
    </source>
</evidence>
<keyword evidence="7" id="KW-0560">Oxidoreductase</keyword>
<sequence>MDKVSSWYGSSWIPTYAQHEAGGWLSQFGLLTWGLLVCCVAALIPVLYRRWKVVSTVECIPGPFAWPLIGNAPQFNVSPRELFKTMVSMCCYEEGLSLFWLPTAPNVFIYKANLVEILLSSSKHIEKAFGYKFTHPWLGLGLLTSGGTKWRSRRKLLTPTFHFKILEDFVEVFNRQSVKLVEKLHQESNGKPFDIFPYISRCALDIICETAMGVTLNAQDDTESKYLQAVSNMASMIQHRAARPWLHPDLLYRILGPYNERDQALKVLHGFTNNAIKFRKQERITMNTSGIETDSVEGKKRKLAFLDLLLEYSESGSQLSDEDIREEVDTFMFEGHDTTTSAINWTLYLLGLHPSIQEKVHEEIDGLFGDSDRPITSDDLVKLKYLESCIKESLRLYPSVPLHSRELKEDLQLDEY</sequence>
<evidence type="ECO:0000256" key="4">
    <source>
        <dbReference type="ARBA" id="ARBA00022617"/>
    </source>
</evidence>
<comment type="cofactor">
    <cofactor evidence="1">
        <name>heme</name>
        <dbReference type="ChEBI" id="CHEBI:30413"/>
    </cofactor>
</comment>
<evidence type="ECO:0000256" key="1">
    <source>
        <dbReference type="ARBA" id="ARBA00001971"/>
    </source>
</evidence>